<evidence type="ECO:0000313" key="4">
    <source>
        <dbReference type="Proteomes" id="UP000228503"/>
    </source>
</evidence>
<proteinExistence type="predicted"/>
<comment type="caution">
    <text evidence="3">The sequence shown here is derived from an EMBL/GenBank/DDBJ whole genome shotgun (WGS) entry which is preliminary data.</text>
</comment>
<dbReference type="GO" id="GO:0008168">
    <property type="term" value="F:methyltransferase activity"/>
    <property type="evidence" value="ECO:0007669"/>
    <property type="project" value="UniProtKB-KW"/>
</dbReference>
<dbReference type="InterPro" id="IPR013691">
    <property type="entry name" value="MeTrfase_14"/>
</dbReference>
<dbReference type="InterPro" id="IPR038576">
    <property type="entry name" value="Methyltransf_Zn-bd_dom_put_sf"/>
</dbReference>
<evidence type="ECO:0000259" key="2">
    <source>
        <dbReference type="Pfam" id="PF08484"/>
    </source>
</evidence>
<protein>
    <submittedName>
        <fullName evidence="3">Methyltransferase</fullName>
    </submittedName>
</protein>
<dbReference type="PANTHER" id="PTHR43861:SF5">
    <property type="entry name" value="BLL5978 PROTEIN"/>
    <property type="match status" value="1"/>
</dbReference>
<dbReference type="Pfam" id="PF08484">
    <property type="entry name" value="Methyltransf_14"/>
    <property type="match status" value="1"/>
</dbReference>
<dbReference type="InterPro" id="IPR029063">
    <property type="entry name" value="SAM-dependent_MTases_sf"/>
</dbReference>
<organism evidence="3 4">
    <name type="scientific">Candidatus Roizmanbacteria bacterium CG_4_10_14_0_2_um_filter_39_13</name>
    <dbReference type="NCBI Taxonomy" id="1974825"/>
    <lineage>
        <taxon>Bacteria</taxon>
        <taxon>Candidatus Roizmaniibacteriota</taxon>
    </lineage>
</organism>
<feature type="domain" description="C-methyltransferase" evidence="2">
    <location>
        <begin position="269"/>
        <end position="426"/>
    </location>
</feature>
<dbReference type="Gene3D" id="6.10.250.3100">
    <property type="match status" value="1"/>
</dbReference>
<dbReference type="EMBL" id="PFOB01000009">
    <property type="protein sequence ID" value="PIZ63915.1"/>
    <property type="molecule type" value="Genomic_DNA"/>
</dbReference>
<evidence type="ECO:0000313" key="3">
    <source>
        <dbReference type="EMBL" id="PIZ63915.1"/>
    </source>
</evidence>
<dbReference type="Pfam" id="PF08421">
    <property type="entry name" value="Methyltransf_13"/>
    <property type="match status" value="1"/>
</dbReference>
<dbReference type="InterPro" id="IPR013630">
    <property type="entry name" value="Methyltransf_Zn-bd_dom_put"/>
</dbReference>
<dbReference type="SUPFAM" id="SSF53335">
    <property type="entry name" value="S-adenosyl-L-methionine-dependent methyltransferases"/>
    <property type="match status" value="1"/>
</dbReference>
<accession>A0A2M7U1J2</accession>
<sequence length="431" mass="49859">MILFQYNCTMRRHQKKKVSTRDYRRTTCRMCASSKLYPFLSLGSMPIPNGFLEKSDLKKEELHYPLKVCVCESCWLVQLTHTIPAEIMFKNYLYVPSVSKTMVDHFQKMAADIISTMNPRKNDLVIDIGSNDGTLLSFFKKKHLNVLGIDPAENLAKESNKRGIKTIPGYFNEDMAVMVREKYGLAKVITATNVVAHIDDLHSVMKGIKKLLHPVGLFVMEAPYLIDLLDNNEFDTIYHEHLSYISIRPLMKLFEKYNLKIVDIKKQSVHGGTVRIFTAHVDSEYKIHPRVEKFVSEENLKKLHLRSTYDEFARRVKVIRRDLLHFLKRIKKEGRSIIGYGASAKGNVLTNYCNISTDILDYIVDSTPYKQEKYTPGTHIPIYSETEVITNTADYALLLSWNFAKEIIEKNKEFRERGGQFIITIPYLKII</sequence>
<feature type="domain" description="Methyltransferase putative zinc binding" evidence="1">
    <location>
        <begin position="28"/>
        <end position="89"/>
    </location>
</feature>
<name>A0A2M7U1J2_9BACT</name>
<dbReference type="Gene3D" id="3.40.50.150">
    <property type="entry name" value="Vaccinia Virus protein VP39"/>
    <property type="match status" value="1"/>
</dbReference>
<dbReference type="Gene3D" id="6.20.50.110">
    <property type="entry name" value="Methyltransferase, zinc-binding domain"/>
    <property type="match status" value="1"/>
</dbReference>
<keyword evidence="3" id="KW-0489">Methyltransferase</keyword>
<dbReference type="Gene3D" id="3.40.50.720">
    <property type="entry name" value="NAD(P)-binding Rossmann-like Domain"/>
    <property type="match status" value="1"/>
</dbReference>
<dbReference type="PANTHER" id="PTHR43861">
    <property type="entry name" value="TRANS-ACONITATE 2-METHYLTRANSFERASE-RELATED"/>
    <property type="match status" value="1"/>
</dbReference>
<evidence type="ECO:0000259" key="1">
    <source>
        <dbReference type="Pfam" id="PF08421"/>
    </source>
</evidence>
<gene>
    <name evidence="3" type="ORF">COY16_00705</name>
</gene>
<dbReference type="GO" id="GO:0032259">
    <property type="term" value="P:methylation"/>
    <property type="evidence" value="ECO:0007669"/>
    <property type="project" value="UniProtKB-KW"/>
</dbReference>
<dbReference type="Proteomes" id="UP000228503">
    <property type="component" value="Unassembled WGS sequence"/>
</dbReference>
<dbReference type="AlphaFoldDB" id="A0A2M7U1J2"/>
<dbReference type="Pfam" id="PF13489">
    <property type="entry name" value="Methyltransf_23"/>
    <property type="match status" value="1"/>
</dbReference>
<keyword evidence="3" id="KW-0808">Transferase</keyword>
<reference evidence="4" key="1">
    <citation type="submission" date="2017-09" db="EMBL/GenBank/DDBJ databases">
        <title>Depth-based differentiation of microbial function through sediment-hosted aquifers and enrichment of novel symbionts in the deep terrestrial subsurface.</title>
        <authorList>
            <person name="Probst A.J."/>
            <person name="Ladd B."/>
            <person name="Jarett J.K."/>
            <person name="Geller-Mcgrath D.E."/>
            <person name="Sieber C.M.K."/>
            <person name="Emerson J.B."/>
            <person name="Anantharaman K."/>
            <person name="Thomas B.C."/>
            <person name="Malmstrom R."/>
            <person name="Stieglmeier M."/>
            <person name="Klingl A."/>
            <person name="Woyke T."/>
            <person name="Ryan C.M."/>
            <person name="Banfield J.F."/>
        </authorList>
    </citation>
    <scope>NUCLEOTIDE SEQUENCE [LARGE SCALE GENOMIC DNA]</scope>
</reference>